<keyword evidence="10" id="KW-0460">Magnesium</keyword>
<dbReference type="Proteomes" id="UP001218788">
    <property type="component" value="Unassembled WGS sequence"/>
</dbReference>
<evidence type="ECO:0000256" key="10">
    <source>
        <dbReference type="ARBA" id="ARBA00022842"/>
    </source>
</evidence>
<name>A0ABT5L2M7_9ALTE</name>
<evidence type="ECO:0000313" key="17">
    <source>
        <dbReference type="EMBL" id="MDC8831303.1"/>
    </source>
</evidence>
<keyword evidence="6" id="KW-0479">Metal-binding</keyword>
<dbReference type="PROSITE" id="PS51784">
    <property type="entry name" value="EXOI_SH3"/>
    <property type="match status" value="1"/>
</dbReference>
<dbReference type="Gene3D" id="1.20.1280.70">
    <property type="entry name" value="Exonuclease ExoI, domain 3"/>
    <property type="match status" value="1"/>
</dbReference>
<dbReference type="InterPro" id="IPR038649">
    <property type="entry name" value="EXOI_SH3_sf"/>
</dbReference>
<dbReference type="InterPro" id="IPR022894">
    <property type="entry name" value="Oligoribonuclease"/>
</dbReference>
<comment type="caution">
    <text evidence="17">The sequence shown here is derived from an EMBL/GenBank/DDBJ whole genome shotgun (WGS) entry which is preliminary data.</text>
</comment>
<evidence type="ECO:0000256" key="8">
    <source>
        <dbReference type="ARBA" id="ARBA00022801"/>
    </source>
</evidence>
<dbReference type="EMBL" id="JAQQXP010000001">
    <property type="protein sequence ID" value="MDC8831303.1"/>
    <property type="molecule type" value="Genomic_DNA"/>
</dbReference>
<evidence type="ECO:0000256" key="7">
    <source>
        <dbReference type="ARBA" id="ARBA00022763"/>
    </source>
</evidence>
<evidence type="ECO:0000256" key="6">
    <source>
        <dbReference type="ARBA" id="ARBA00022723"/>
    </source>
</evidence>
<dbReference type="InterPro" id="IPR012337">
    <property type="entry name" value="RNaseH-like_sf"/>
</dbReference>
<dbReference type="Pfam" id="PF08411">
    <property type="entry name" value="ExoI_SH3"/>
    <property type="match status" value="1"/>
</dbReference>
<dbReference type="CDD" id="cd06138">
    <property type="entry name" value="ExoI_N"/>
    <property type="match status" value="1"/>
</dbReference>
<keyword evidence="11" id="KW-0238">DNA-binding</keyword>
<dbReference type="InterPro" id="IPR036397">
    <property type="entry name" value="RNaseH_sf"/>
</dbReference>
<evidence type="ECO:0000259" key="15">
    <source>
        <dbReference type="PROSITE" id="PS51784"/>
    </source>
</evidence>
<dbReference type="InterPro" id="IPR058561">
    <property type="entry name" value="Exonuc_1_C"/>
</dbReference>
<dbReference type="Gene3D" id="1.10.287.1240">
    <property type="match status" value="1"/>
</dbReference>
<evidence type="ECO:0000256" key="4">
    <source>
        <dbReference type="ARBA" id="ARBA00019900"/>
    </source>
</evidence>
<feature type="domain" description="ExoI SH3-like" evidence="15">
    <location>
        <begin position="204"/>
        <end position="358"/>
    </location>
</feature>
<dbReference type="Gene3D" id="3.30.420.10">
    <property type="entry name" value="Ribonuclease H-like superfamily/Ribonuclease H"/>
    <property type="match status" value="1"/>
</dbReference>
<dbReference type="RefSeq" id="WP_273640518.1">
    <property type="nucleotide sequence ID" value="NZ_JAQQXP010000001.1"/>
</dbReference>
<comment type="cofactor">
    <cofactor evidence="2">
        <name>Mg(2+)</name>
        <dbReference type="ChEBI" id="CHEBI:18420"/>
    </cofactor>
</comment>
<protein>
    <recommendedName>
        <fullName evidence="4 14">Exodeoxyribonuclease I</fullName>
        <ecNumber evidence="3 14">3.1.11.1</ecNumber>
    </recommendedName>
</protein>
<evidence type="ECO:0000256" key="9">
    <source>
        <dbReference type="ARBA" id="ARBA00022839"/>
    </source>
</evidence>
<evidence type="ECO:0000256" key="13">
    <source>
        <dbReference type="ARBA" id="ARBA00046792"/>
    </source>
</evidence>
<dbReference type="Gene3D" id="3.30.1520.20">
    <property type="entry name" value="Exonuclease ExoI, domain 2"/>
    <property type="match status" value="1"/>
</dbReference>
<keyword evidence="9 14" id="KW-0269">Exonuclease</keyword>
<dbReference type="Pfam" id="PF26016">
    <property type="entry name" value="ExoI_C"/>
    <property type="match status" value="1"/>
</dbReference>
<dbReference type="InterPro" id="IPR013520">
    <property type="entry name" value="Ribonucl_H"/>
</dbReference>
<dbReference type="PANTHER" id="PTHR11046">
    <property type="entry name" value="OLIGORIBONUCLEASE, MITOCHONDRIAL"/>
    <property type="match status" value="1"/>
</dbReference>
<keyword evidence="18" id="KW-1185">Reference proteome</keyword>
<keyword evidence="12 14" id="KW-0234">DNA repair</keyword>
<evidence type="ECO:0000256" key="11">
    <source>
        <dbReference type="ARBA" id="ARBA00023125"/>
    </source>
</evidence>
<evidence type="ECO:0000259" key="16">
    <source>
        <dbReference type="PROSITE" id="PS51785"/>
    </source>
</evidence>
<keyword evidence="7 14" id="KW-0227">DNA damage</keyword>
<keyword evidence="8 14" id="KW-0378">Hydrolase</keyword>
<reference evidence="17 18" key="1">
    <citation type="submission" date="2022-10" db="EMBL/GenBank/DDBJ databases">
        <title>Alteromonas sp. chi3 Genome sequencing.</title>
        <authorList>
            <person name="Park S."/>
        </authorList>
    </citation>
    <scope>NUCLEOTIDE SEQUENCE [LARGE SCALE GENOMIC DNA]</scope>
    <source>
        <strain evidence="18">chi3</strain>
    </source>
</reference>
<organism evidence="17 18">
    <name type="scientific">Alteromonas gilva</name>
    <dbReference type="NCBI Taxonomy" id="2987522"/>
    <lineage>
        <taxon>Bacteria</taxon>
        <taxon>Pseudomonadati</taxon>
        <taxon>Pseudomonadota</taxon>
        <taxon>Gammaproteobacteria</taxon>
        <taxon>Alteromonadales</taxon>
        <taxon>Alteromonadaceae</taxon>
        <taxon>Alteromonas/Salinimonas group</taxon>
        <taxon>Alteromonas</taxon>
    </lineage>
</organism>
<dbReference type="SUPFAM" id="SSF53098">
    <property type="entry name" value="Ribonuclease H-like"/>
    <property type="match status" value="1"/>
</dbReference>
<dbReference type="InterPro" id="IPR034747">
    <property type="entry name" value="EXOI_SH3"/>
</dbReference>
<evidence type="ECO:0000256" key="1">
    <source>
        <dbReference type="ARBA" id="ARBA00000563"/>
    </source>
</evidence>
<dbReference type="GO" id="GO:0008310">
    <property type="term" value="F:single-stranded DNA 3'-5' DNA exonuclease activity"/>
    <property type="evidence" value="ECO:0007669"/>
    <property type="project" value="UniProtKB-EC"/>
</dbReference>
<comment type="subunit">
    <text evidence="13">Monomer. Interacts with ssb (via C-terminus); this interaction stimulates the exonuclease activity by recruiting the enzyme to its substrate.</text>
</comment>
<dbReference type="EC" id="3.1.11.1" evidence="3 14"/>
<dbReference type="InterPro" id="IPR023607">
    <property type="entry name" value="Exodeoxyribonuclease_I"/>
</dbReference>
<evidence type="ECO:0000256" key="2">
    <source>
        <dbReference type="ARBA" id="ARBA00001946"/>
    </source>
</evidence>
<dbReference type="PROSITE" id="PS51785">
    <property type="entry name" value="EXOI_C"/>
    <property type="match status" value="1"/>
</dbReference>
<feature type="domain" description="ExoI C-terminal" evidence="16">
    <location>
        <begin position="361"/>
        <end position="483"/>
    </location>
</feature>
<sequence>MVTPNNTDSQPTFLWHDYETWGVSPQKDQPSQFAAIRTDMDLNEIGKPINIMCQIANDYLPHPQAALVTKLTPQHTLRDGLSEADFAAKVHAAMSEPGTCVAGYNSIRFDDEVSRYLFYRNFYDPYGREWQNGNSRWDIIDVVRACYALRPEGIEWPLRDDGSPSFKLEHLAAANGIDHGQAHDALADVRATIALARLIKQKQPKLFDYALSLRNKGQVLKQINLQQLTPVIHVSSKIPASQGCCSWVLPVAEHPTNKNAIICIDLSKDPEPVMTLDANTLRQRLYASADSLSADEPRPGLKMIHINRSPFVTTAKAMSEENAHRLGLDRERCLDNYRRLTADTSWVVTLTELYNQPHDDDNLDADHALYSSGFLTNEEKSWCDAVRQTAPEQLTTLSDRIHNQRLKTLLFRYRARNYPNTLTFEESQRWQQHRQFRLTAPDSPASITLDIYLMELEQLAQQYATHSQNKAILKALFDYARNL</sequence>
<dbReference type="PANTHER" id="PTHR11046:SF11">
    <property type="entry name" value="EXODEOXYRIBONUCLEASE I"/>
    <property type="match status" value="1"/>
</dbReference>
<dbReference type="Pfam" id="PF00929">
    <property type="entry name" value="RNase_T"/>
    <property type="match status" value="1"/>
</dbReference>
<proteinExistence type="predicted"/>
<accession>A0ABT5L2M7</accession>
<evidence type="ECO:0000256" key="14">
    <source>
        <dbReference type="PIRNR" id="PIRNR000977"/>
    </source>
</evidence>
<evidence type="ECO:0000256" key="3">
    <source>
        <dbReference type="ARBA" id="ARBA00012108"/>
    </source>
</evidence>
<comment type="catalytic activity">
    <reaction evidence="1 14">
        <text>Exonucleolytic cleavage in the 3'- to 5'-direction to yield nucleoside 5'-phosphates.</text>
        <dbReference type="EC" id="3.1.11.1"/>
    </reaction>
</comment>
<dbReference type="NCBIfam" id="NF008746">
    <property type="entry name" value="PRK11779.1"/>
    <property type="match status" value="1"/>
</dbReference>
<dbReference type="InterPro" id="IPR013620">
    <property type="entry name" value="Exonuc_1_SH3"/>
</dbReference>
<evidence type="ECO:0000256" key="5">
    <source>
        <dbReference type="ARBA" id="ARBA00022722"/>
    </source>
</evidence>
<evidence type="ECO:0000313" key="18">
    <source>
        <dbReference type="Proteomes" id="UP001218788"/>
    </source>
</evidence>
<evidence type="ECO:0000256" key="12">
    <source>
        <dbReference type="ARBA" id="ARBA00023204"/>
    </source>
</evidence>
<gene>
    <name evidence="17" type="primary">sbcB</name>
    <name evidence="17" type="ORF">OIK42_11085</name>
</gene>
<dbReference type="PIRSF" id="PIRSF000977">
    <property type="entry name" value="Exodeoxyribonuclease_I"/>
    <property type="match status" value="1"/>
</dbReference>
<keyword evidence="5 14" id="KW-0540">Nuclease</keyword>